<dbReference type="InterPro" id="IPR019079">
    <property type="entry name" value="Capsule_synth_CapA"/>
</dbReference>
<evidence type="ECO:0000313" key="3">
    <source>
        <dbReference type="EMBL" id="RYP82710.1"/>
    </source>
</evidence>
<organism evidence="3 4">
    <name type="scientific">Nocardioides guangzhouensis</name>
    <dbReference type="NCBI Taxonomy" id="2497878"/>
    <lineage>
        <taxon>Bacteria</taxon>
        <taxon>Bacillati</taxon>
        <taxon>Actinomycetota</taxon>
        <taxon>Actinomycetes</taxon>
        <taxon>Propionibacteriales</taxon>
        <taxon>Nocardioidaceae</taxon>
        <taxon>Nocardioides</taxon>
    </lineage>
</organism>
<sequence length="362" mass="38929">MTLLLCGDVMLGRGIDQILGHPGDPLLIEGYVRDARQYVALAEEASGPVPYPVDDTWPWGAALAEIEHPRPDAFVLNLETGVTRCSDFVPGKGIHYRMDPGNLGCLLAARPDVVVVANNHVMDFGRRGLDETLRTLSGAGLVTVGAGPDRDVAGTPAVVAVDGQRAVAVLAAGHESSGVPASWAATADRPGVAFLPDLSSRTAASVAAAVRAQKQRGAIVVVSLHWGSNWGYDVARRQVRFAHWLVDAGADVVHGHSSHHPRPMEVYAGRLVLYGCGDFVNDYEGIRGHEEYRGDLRLLYRVRLSADGALAGAELVPFRSRRLRLEPVAPSDVRWLASVLDGQSRRYGVRVRPTPEGLLVLE</sequence>
<dbReference type="Pfam" id="PF09587">
    <property type="entry name" value="PGA_cap"/>
    <property type="match status" value="1"/>
</dbReference>
<reference evidence="3 4" key="1">
    <citation type="submission" date="2019-01" db="EMBL/GenBank/DDBJ databases">
        <title>Nocardioides guangzhouensis sp. nov., an actinobacterium isolated from soil.</title>
        <authorList>
            <person name="Fu Y."/>
            <person name="Cai Y."/>
            <person name="Lin Z."/>
            <person name="Chen P."/>
        </authorList>
    </citation>
    <scope>NUCLEOTIDE SEQUENCE [LARGE SCALE GENOMIC DNA]</scope>
    <source>
        <strain evidence="3 4">130</strain>
    </source>
</reference>
<gene>
    <name evidence="3" type="ORF">EKO23_21185</name>
</gene>
<dbReference type="InterPro" id="IPR052169">
    <property type="entry name" value="CW_Biosynth-Accessory"/>
</dbReference>
<dbReference type="CDD" id="cd07381">
    <property type="entry name" value="MPP_CapA"/>
    <property type="match status" value="1"/>
</dbReference>
<dbReference type="PANTHER" id="PTHR33393:SF11">
    <property type="entry name" value="POLYGLUTAMINE SYNTHESIS ACCESSORY PROTEIN RV0574C-RELATED"/>
    <property type="match status" value="1"/>
</dbReference>
<dbReference type="SMART" id="SM00854">
    <property type="entry name" value="PGA_cap"/>
    <property type="match status" value="1"/>
</dbReference>
<proteinExistence type="inferred from homology"/>
<dbReference type="Proteomes" id="UP000295198">
    <property type="component" value="Unassembled WGS sequence"/>
</dbReference>
<dbReference type="Gene3D" id="3.60.21.10">
    <property type="match status" value="1"/>
</dbReference>
<dbReference type="AlphaFoldDB" id="A0A4Q4Z4N9"/>
<protein>
    <submittedName>
        <fullName evidence="3">CapA family protein</fullName>
    </submittedName>
</protein>
<dbReference type="InterPro" id="IPR029052">
    <property type="entry name" value="Metallo-depent_PP-like"/>
</dbReference>
<feature type="domain" description="Capsule synthesis protein CapA" evidence="2">
    <location>
        <begin position="2"/>
        <end position="283"/>
    </location>
</feature>
<dbReference type="PANTHER" id="PTHR33393">
    <property type="entry name" value="POLYGLUTAMINE SYNTHESIS ACCESSORY PROTEIN RV0574C-RELATED"/>
    <property type="match status" value="1"/>
</dbReference>
<dbReference type="OrthoDB" id="9810718at2"/>
<comment type="caution">
    <text evidence="3">The sequence shown here is derived from an EMBL/GenBank/DDBJ whole genome shotgun (WGS) entry which is preliminary data.</text>
</comment>
<dbReference type="SUPFAM" id="SSF56300">
    <property type="entry name" value="Metallo-dependent phosphatases"/>
    <property type="match status" value="1"/>
</dbReference>
<keyword evidence="4" id="KW-1185">Reference proteome</keyword>
<dbReference type="EMBL" id="SDKM01000043">
    <property type="protein sequence ID" value="RYP82710.1"/>
    <property type="molecule type" value="Genomic_DNA"/>
</dbReference>
<name>A0A4Q4Z4N9_9ACTN</name>
<accession>A0A4Q4Z4N9</accession>
<comment type="similarity">
    <text evidence="1">Belongs to the CapA family.</text>
</comment>
<evidence type="ECO:0000313" key="4">
    <source>
        <dbReference type="Proteomes" id="UP000295198"/>
    </source>
</evidence>
<evidence type="ECO:0000256" key="1">
    <source>
        <dbReference type="ARBA" id="ARBA00005662"/>
    </source>
</evidence>
<evidence type="ECO:0000259" key="2">
    <source>
        <dbReference type="SMART" id="SM00854"/>
    </source>
</evidence>